<feature type="region of interest" description="Disordered" evidence="1">
    <location>
        <begin position="100"/>
        <end position="132"/>
    </location>
</feature>
<dbReference type="KEGG" id="bmei:Spa11_37100"/>
<feature type="region of interest" description="Disordered" evidence="1">
    <location>
        <begin position="294"/>
        <end position="355"/>
    </location>
</feature>
<reference evidence="2 3" key="1">
    <citation type="submission" date="2019-02" db="EMBL/GenBank/DDBJ databases">
        <title>Deep-cultivation of Planctomycetes and their phenomic and genomic characterization uncovers novel biology.</title>
        <authorList>
            <person name="Wiegand S."/>
            <person name="Jogler M."/>
            <person name="Boedeker C."/>
            <person name="Pinto D."/>
            <person name="Vollmers J."/>
            <person name="Rivas-Marin E."/>
            <person name="Kohn T."/>
            <person name="Peeters S.H."/>
            <person name="Heuer A."/>
            <person name="Rast P."/>
            <person name="Oberbeckmann S."/>
            <person name="Bunk B."/>
            <person name="Jeske O."/>
            <person name="Meyerdierks A."/>
            <person name="Storesund J.E."/>
            <person name="Kallscheuer N."/>
            <person name="Luecker S."/>
            <person name="Lage O.M."/>
            <person name="Pohl T."/>
            <person name="Merkel B.J."/>
            <person name="Hornburger P."/>
            <person name="Mueller R.-W."/>
            <person name="Bruemmer F."/>
            <person name="Labrenz M."/>
            <person name="Spormann A.M."/>
            <person name="Op den Camp H."/>
            <person name="Overmann J."/>
            <person name="Amann R."/>
            <person name="Jetten M.S.M."/>
            <person name="Mascher T."/>
            <person name="Medema M.H."/>
            <person name="Devos D.P."/>
            <person name="Kaster A.-K."/>
            <person name="Ovreas L."/>
            <person name="Rohde M."/>
            <person name="Galperin M.Y."/>
            <person name="Jogler C."/>
        </authorList>
    </citation>
    <scope>NUCLEOTIDE SEQUENCE [LARGE SCALE GENOMIC DNA]</scope>
    <source>
        <strain evidence="2 3">Spa11</strain>
    </source>
</reference>
<dbReference type="Proteomes" id="UP000316426">
    <property type="component" value="Chromosome"/>
</dbReference>
<feature type="region of interest" description="Disordered" evidence="1">
    <location>
        <begin position="174"/>
        <end position="194"/>
    </location>
</feature>
<dbReference type="RefSeq" id="WP_145114818.1">
    <property type="nucleotide sequence ID" value="NZ_CP036349.1"/>
</dbReference>
<dbReference type="PROSITE" id="PS51257">
    <property type="entry name" value="PROKAR_LIPOPROTEIN"/>
    <property type="match status" value="1"/>
</dbReference>
<dbReference type="AlphaFoldDB" id="A0A518KCG1"/>
<dbReference type="EMBL" id="CP036349">
    <property type="protein sequence ID" value="QDV75492.1"/>
    <property type="molecule type" value="Genomic_DNA"/>
</dbReference>
<feature type="compositionally biased region" description="Low complexity" evidence="1">
    <location>
        <begin position="294"/>
        <end position="304"/>
    </location>
</feature>
<accession>A0A518KCG1</accession>
<keyword evidence="3" id="KW-1185">Reference proteome</keyword>
<feature type="compositionally biased region" description="Polar residues" evidence="1">
    <location>
        <begin position="323"/>
        <end position="355"/>
    </location>
</feature>
<evidence type="ECO:0000313" key="3">
    <source>
        <dbReference type="Proteomes" id="UP000316426"/>
    </source>
</evidence>
<proteinExistence type="predicted"/>
<evidence type="ECO:0000313" key="2">
    <source>
        <dbReference type="EMBL" id="QDV75492.1"/>
    </source>
</evidence>
<name>A0A518KCG1_9BACT</name>
<evidence type="ECO:0000256" key="1">
    <source>
        <dbReference type="SAM" id="MobiDB-lite"/>
    </source>
</evidence>
<organism evidence="2 3">
    <name type="scientific">Botrimarina mediterranea</name>
    <dbReference type="NCBI Taxonomy" id="2528022"/>
    <lineage>
        <taxon>Bacteria</taxon>
        <taxon>Pseudomonadati</taxon>
        <taxon>Planctomycetota</taxon>
        <taxon>Planctomycetia</taxon>
        <taxon>Pirellulales</taxon>
        <taxon>Lacipirellulaceae</taxon>
        <taxon>Botrimarina</taxon>
    </lineage>
</organism>
<protein>
    <submittedName>
        <fullName evidence="2">Uncharacterized protein</fullName>
    </submittedName>
</protein>
<sequence length="355" mass="34719">MNTIARFAPVALAVLAAASTGCKSGGGSRWAWNPWSKPAAEAEALAATDAQLPSSGATPQVETLGAKAAPTAVATSTKTTPPALEGVAPKFEAVAAAAPTPTINKPAPTSPNWSPYPTSPSSNPAGAAAKTIASTPVTPAAAKSAAPAGTSGPYNPNGYKPQVAAATTAAGEDRYGITPTTPLPDLKSNATTTAQTAQQAADRYAASTAAAASNWFDAVDSSAPAKAMASAAEKSPTAASPFPTTSPTSTAPTATSTYPSTGSVATAAPAASPYPSTSSAASPYPTTVGALPPATTPIASTTPAENGSVIKLTSAPGGYRPGGTSTYPTSVSVATRPTESTTKPEAPASTTPSRY</sequence>
<feature type="compositionally biased region" description="Polar residues" evidence="1">
    <location>
        <begin position="110"/>
        <end position="124"/>
    </location>
</feature>
<gene>
    <name evidence="2" type="ORF">Spa11_37100</name>
</gene>
<feature type="region of interest" description="Disordered" evidence="1">
    <location>
        <begin position="230"/>
        <end position="282"/>
    </location>
</feature>